<dbReference type="Gene3D" id="3.40.50.300">
    <property type="entry name" value="P-loop containing nucleotide triphosphate hydrolases"/>
    <property type="match status" value="1"/>
</dbReference>
<dbReference type="GO" id="GO:0004386">
    <property type="term" value="F:helicase activity"/>
    <property type="evidence" value="ECO:0007669"/>
    <property type="project" value="UniProtKB-KW"/>
</dbReference>
<gene>
    <name evidence="4" type="ORF">QHT84_02875</name>
</gene>
<dbReference type="EC" id="3.6.4.-" evidence="4"/>
<keyword evidence="1 4" id="KW-0378">Hydrolase</keyword>
<accession>A0ABT6XMW6</accession>
<dbReference type="PROSITE" id="PS51192">
    <property type="entry name" value="HELICASE_ATP_BIND_1"/>
    <property type="match status" value="1"/>
</dbReference>
<sequence length="475" mass="54816">MPDLPFEIDIVNRENGFKPRPYQLQGVARGLQLKRFINGDEQGLGKTMQSIATIYSAQKYNNEITFPCLVICPASTKINWKREWEMWTGKKAIILDDKIKDTWHRYHEVAGIDVFIVNYESMKKYFVDKMPEKKPYKSSDIIMNPRVKLFNSVIIDEIHRCKDRNTQQTKIALQIALGKLYRIGLTGTMIVNKPIDALPQLAIIGKLKDEKVFRERYCEGGSGASNLRELNYKLNEFCFFRREKKDVAKDLPEKQRQTILCDITNRAEYNKAKNDFVQWLEEKGCNDEEIARKLRGEIMVRMGALKQISAKGKMNEVKEFVQEVLEAGEKLILFHNLHEIGDEVRRLFPNAVSVNGRMTSEEKQKSIDSFQTDPKVQLIVCNIKAAGVGITLTASSRVAFIEYPWTYADCAQCEDRAHRIGQKNNVMCTYFLGQNTIDEEMYQMIQEKRHIGNTITGATDEMDMSFIDNVVNLFK</sequence>
<evidence type="ECO:0000313" key="4">
    <source>
        <dbReference type="EMBL" id="MDI9256353.1"/>
    </source>
</evidence>
<evidence type="ECO:0000256" key="1">
    <source>
        <dbReference type="ARBA" id="ARBA00022801"/>
    </source>
</evidence>
<dbReference type="EMBL" id="JASGBP010000001">
    <property type="protein sequence ID" value="MDI9256353.1"/>
    <property type="molecule type" value="Genomic_DNA"/>
</dbReference>
<evidence type="ECO:0000313" key="5">
    <source>
        <dbReference type="Proteomes" id="UP001230035"/>
    </source>
</evidence>
<keyword evidence="4" id="KW-0347">Helicase</keyword>
<evidence type="ECO:0000259" key="2">
    <source>
        <dbReference type="PROSITE" id="PS51192"/>
    </source>
</evidence>
<dbReference type="InterPro" id="IPR038718">
    <property type="entry name" value="SNF2-like_sf"/>
</dbReference>
<evidence type="ECO:0000259" key="3">
    <source>
        <dbReference type="PROSITE" id="PS51194"/>
    </source>
</evidence>
<dbReference type="InterPro" id="IPR000330">
    <property type="entry name" value="SNF2_N"/>
</dbReference>
<keyword evidence="5" id="KW-1185">Reference proteome</keyword>
<reference evidence="4 5" key="1">
    <citation type="submission" date="2023-05" db="EMBL/GenBank/DDBJ databases">
        <title>Flavobacterium sedimenti sp. nov., isolated from the sediment.</title>
        <authorList>
            <person name="Wu N."/>
        </authorList>
    </citation>
    <scope>NUCLEOTIDE SEQUENCE [LARGE SCALE GENOMIC DNA]</scope>
    <source>
        <strain evidence="4 5">YZ-48</strain>
    </source>
</reference>
<dbReference type="RefSeq" id="WP_283238032.1">
    <property type="nucleotide sequence ID" value="NZ_JASGBP010000001.1"/>
</dbReference>
<dbReference type="Pfam" id="PF00176">
    <property type="entry name" value="SNF2-rel_dom"/>
    <property type="match status" value="1"/>
</dbReference>
<dbReference type="Gene3D" id="3.40.50.10810">
    <property type="entry name" value="Tandem AAA-ATPase domain"/>
    <property type="match status" value="1"/>
</dbReference>
<dbReference type="PANTHER" id="PTHR45766">
    <property type="entry name" value="DNA ANNEALING HELICASE AND ENDONUCLEASE ZRANB3 FAMILY MEMBER"/>
    <property type="match status" value="1"/>
</dbReference>
<dbReference type="Pfam" id="PF00271">
    <property type="entry name" value="Helicase_C"/>
    <property type="match status" value="1"/>
</dbReference>
<dbReference type="PANTHER" id="PTHR45766:SF6">
    <property type="entry name" value="SWI_SNF-RELATED MATRIX-ASSOCIATED ACTIN-DEPENDENT REGULATOR OF CHROMATIN SUBFAMILY A-LIKE PROTEIN 1"/>
    <property type="match status" value="1"/>
</dbReference>
<dbReference type="InterPro" id="IPR001650">
    <property type="entry name" value="Helicase_C-like"/>
</dbReference>
<comment type="caution">
    <text evidence="4">The sequence shown here is derived from an EMBL/GenBank/DDBJ whole genome shotgun (WGS) entry which is preliminary data.</text>
</comment>
<dbReference type="SUPFAM" id="SSF52540">
    <property type="entry name" value="P-loop containing nucleoside triphosphate hydrolases"/>
    <property type="match status" value="2"/>
</dbReference>
<feature type="domain" description="Helicase C-terminal" evidence="3">
    <location>
        <begin position="316"/>
        <end position="470"/>
    </location>
</feature>
<organism evidence="4 5">
    <name type="scientific">Flavobacterium sedimenticola</name>
    <dbReference type="NCBI Taxonomy" id="3043286"/>
    <lineage>
        <taxon>Bacteria</taxon>
        <taxon>Pseudomonadati</taxon>
        <taxon>Bacteroidota</taxon>
        <taxon>Flavobacteriia</taxon>
        <taxon>Flavobacteriales</taxon>
        <taxon>Flavobacteriaceae</taxon>
        <taxon>Flavobacterium</taxon>
    </lineage>
</organism>
<dbReference type="Proteomes" id="UP001230035">
    <property type="component" value="Unassembled WGS sequence"/>
</dbReference>
<dbReference type="InterPro" id="IPR027417">
    <property type="entry name" value="P-loop_NTPase"/>
</dbReference>
<proteinExistence type="predicted"/>
<dbReference type="InterPro" id="IPR049730">
    <property type="entry name" value="SNF2/RAD54-like_C"/>
</dbReference>
<keyword evidence="4" id="KW-0067">ATP-binding</keyword>
<dbReference type="PROSITE" id="PS51194">
    <property type="entry name" value="HELICASE_CTER"/>
    <property type="match status" value="1"/>
</dbReference>
<keyword evidence="4" id="KW-0547">Nucleotide-binding</keyword>
<feature type="domain" description="Helicase ATP-binding" evidence="2">
    <location>
        <begin position="27"/>
        <end position="207"/>
    </location>
</feature>
<protein>
    <submittedName>
        <fullName evidence="4">DEAD/DEAH box helicase</fullName>
        <ecNumber evidence="4">3.6.4.-</ecNumber>
    </submittedName>
</protein>
<dbReference type="CDD" id="cd18793">
    <property type="entry name" value="SF2_C_SNF"/>
    <property type="match status" value="1"/>
</dbReference>
<dbReference type="GO" id="GO:0016787">
    <property type="term" value="F:hydrolase activity"/>
    <property type="evidence" value="ECO:0007669"/>
    <property type="project" value="UniProtKB-KW"/>
</dbReference>
<dbReference type="SMART" id="SM00490">
    <property type="entry name" value="HELICc"/>
    <property type="match status" value="1"/>
</dbReference>
<dbReference type="InterPro" id="IPR014001">
    <property type="entry name" value="Helicase_ATP-bd"/>
</dbReference>
<dbReference type="SMART" id="SM00487">
    <property type="entry name" value="DEXDc"/>
    <property type="match status" value="1"/>
</dbReference>
<name>A0ABT6XMW6_9FLAO</name>